<dbReference type="GO" id="GO:0046872">
    <property type="term" value="F:metal ion binding"/>
    <property type="evidence" value="ECO:0007669"/>
    <property type="project" value="UniProtKB-KW"/>
</dbReference>
<dbReference type="EMBL" id="BJYT01000008">
    <property type="protein sequence ID" value="GEO09875.1"/>
    <property type="molecule type" value="Genomic_DNA"/>
</dbReference>
<name>A0A512BDA1_9BACT</name>
<dbReference type="PANTHER" id="PTHR46124:SF4">
    <property type="entry name" value="HYDROLASE TATD"/>
    <property type="match status" value="1"/>
</dbReference>
<dbReference type="Gene3D" id="3.20.20.140">
    <property type="entry name" value="Metal-dependent hydrolases"/>
    <property type="match status" value="1"/>
</dbReference>
<comment type="similarity">
    <text evidence="1">Belongs to the metallo-dependent hydrolases superfamily. TatD-type hydrolase family.</text>
</comment>
<dbReference type="Proteomes" id="UP000321513">
    <property type="component" value="Unassembled WGS sequence"/>
</dbReference>
<evidence type="ECO:0000313" key="5">
    <source>
        <dbReference type="EMBL" id="GEO09875.1"/>
    </source>
</evidence>
<dbReference type="InterPro" id="IPR018228">
    <property type="entry name" value="DNase_TatD-rel_CS"/>
</dbReference>
<evidence type="ECO:0000256" key="3">
    <source>
        <dbReference type="ARBA" id="ARBA00022801"/>
    </source>
</evidence>
<evidence type="ECO:0000313" key="6">
    <source>
        <dbReference type="Proteomes" id="UP000321513"/>
    </source>
</evidence>
<reference evidence="5 6" key="1">
    <citation type="submission" date="2019-07" db="EMBL/GenBank/DDBJ databases">
        <title>Whole genome shotgun sequence of Segetibacter aerophilus NBRC 106135.</title>
        <authorList>
            <person name="Hosoyama A."/>
            <person name="Uohara A."/>
            <person name="Ohji S."/>
            <person name="Ichikawa N."/>
        </authorList>
    </citation>
    <scope>NUCLEOTIDE SEQUENCE [LARGE SCALE GENOMIC DNA]</scope>
    <source>
        <strain evidence="5 6">NBRC 106135</strain>
    </source>
</reference>
<accession>A0A512BDA1</accession>
<dbReference type="GO" id="GO:0004536">
    <property type="term" value="F:DNA nuclease activity"/>
    <property type="evidence" value="ECO:0007669"/>
    <property type="project" value="InterPro"/>
</dbReference>
<dbReference type="PROSITE" id="PS01091">
    <property type="entry name" value="TATD_3"/>
    <property type="match status" value="1"/>
</dbReference>
<dbReference type="GO" id="GO:0005829">
    <property type="term" value="C:cytosol"/>
    <property type="evidence" value="ECO:0007669"/>
    <property type="project" value="TreeGrafter"/>
</dbReference>
<dbReference type="CDD" id="cd01310">
    <property type="entry name" value="TatD_DNAse"/>
    <property type="match status" value="1"/>
</dbReference>
<feature type="binding site" evidence="4">
    <location>
        <position position="213"/>
    </location>
    <ligand>
        <name>a divalent metal cation</name>
        <dbReference type="ChEBI" id="CHEBI:60240"/>
        <label>1</label>
    </ligand>
</feature>
<dbReference type="NCBIfam" id="TIGR00010">
    <property type="entry name" value="YchF/TatD family DNA exonuclease"/>
    <property type="match status" value="1"/>
</dbReference>
<feature type="binding site" evidence="4">
    <location>
        <position position="103"/>
    </location>
    <ligand>
        <name>a divalent metal cation</name>
        <dbReference type="ChEBI" id="CHEBI:60240"/>
        <label>1</label>
    </ligand>
</feature>
<dbReference type="PIRSF" id="PIRSF005902">
    <property type="entry name" value="DNase_TatD"/>
    <property type="match status" value="1"/>
</dbReference>
<gene>
    <name evidence="5" type="ORF">SAE01_23710</name>
</gene>
<feature type="binding site" evidence="4">
    <location>
        <position position="164"/>
    </location>
    <ligand>
        <name>a divalent metal cation</name>
        <dbReference type="ChEBI" id="CHEBI:60240"/>
        <label>2</label>
    </ligand>
</feature>
<dbReference type="Pfam" id="PF01026">
    <property type="entry name" value="TatD_DNase"/>
    <property type="match status" value="1"/>
</dbReference>
<protein>
    <submittedName>
        <fullName evidence="5">TatD family hydrolase</fullName>
    </submittedName>
</protein>
<dbReference type="InterPro" id="IPR032466">
    <property type="entry name" value="Metal_Hydrolase"/>
</dbReference>
<keyword evidence="6" id="KW-1185">Reference proteome</keyword>
<dbReference type="AlphaFoldDB" id="A0A512BDA1"/>
<proteinExistence type="inferred from homology"/>
<sequence>MIKKEEICEMRLIDSHTHLYSKEFEKDFDQVLQRARAAGVTKFFLPAIDSEVIEDMLRLEEKYPNEFFPMMGLHPCSVKENYGQELQIVEKYLSERSFVAVGEIGLDFYWDTTFKQQQFDAFHKQMELALQYHSPIVIHTRNGMQETIEAVKPFASRGLTGIFHCFGDNSETAKQIIDLGFLLGIGGVLTYKNANLGETLRDISLEHIVLETDAPYLSPVPYRGKRNESSYLTFIVQKLAEVKGVTVEEVAEITSANAEKIFGQ</sequence>
<evidence type="ECO:0000256" key="4">
    <source>
        <dbReference type="PIRSR" id="PIRSR005902-1"/>
    </source>
</evidence>
<feature type="binding site" evidence="4">
    <location>
        <position position="139"/>
    </location>
    <ligand>
        <name>a divalent metal cation</name>
        <dbReference type="ChEBI" id="CHEBI:60240"/>
        <label>2</label>
    </ligand>
</feature>
<dbReference type="InterPro" id="IPR015991">
    <property type="entry name" value="TatD/YcfH-like"/>
</dbReference>
<dbReference type="SUPFAM" id="SSF51556">
    <property type="entry name" value="Metallo-dependent hydrolases"/>
    <property type="match status" value="1"/>
</dbReference>
<feature type="binding site" evidence="4">
    <location>
        <position position="18"/>
    </location>
    <ligand>
        <name>a divalent metal cation</name>
        <dbReference type="ChEBI" id="CHEBI:60240"/>
        <label>1</label>
    </ligand>
</feature>
<evidence type="ECO:0000256" key="2">
    <source>
        <dbReference type="ARBA" id="ARBA00022723"/>
    </source>
</evidence>
<dbReference type="RefSeq" id="WP_246113223.1">
    <property type="nucleotide sequence ID" value="NZ_BJYT01000008.1"/>
</dbReference>
<feature type="binding site" evidence="4">
    <location>
        <position position="16"/>
    </location>
    <ligand>
        <name>a divalent metal cation</name>
        <dbReference type="ChEBI" id="CHEBI:60240"/>
        <label>1</label>
    </ligand>
</feature>
<dbReference type="InterPro" id="IPR001130">
    <property type="entry name" value="TatD-like"/>
</dbReference>
<dbReference type="PANTHER" id="PTHR46124">
    <property type="entry name" value="D-AMINOACYL-TRNA DEACYLASE"/>
    <property type="match status" value="1"/>
</dbReference>
<comment type="caution">
    <text evidence="5">The sequence shown here is derived from an EMBL/GenBank/DDBJ whole genome shotgun (WGS) entry which is preliminary data.</text>
</comment>
<dbReference type="FunFam" id="3.20.20.140:FF:000005">
    <property type="entry name" value="TatD family hydrolase"/>
    <property type="match status" value="1"/>
</dbReference>
<evidence type="ECO:0000256" key="1">
    <source>
        <dbReference type="ARBA" id="ARBA00009275"/>
    </source>
</evidence>
<keyword evidence="3 5" id="KW-0378">Hydrolase</keyword>
<dbReference type="GO" id="GO:0016788">
    <property type="term" value="F:hydrolase activity, acting on ester bonds"/>
    <property type="evidence" value="ECO:0007669"/>
    <property type="project" value="InterPro"/>
</dbReference>
<keyword evidence="2 4" id="KW-0479">Metal-binding</keyword>
<organism evidence="5 6">
    <name type="scientific">Segetibacter aerophilus</name>
    <dbReference type="NCBI Taxonomy" id="670293"/>
    <lineage>
        <taxon>Bacteria</taxon>
        <taxon>Pseudomonadati</taxon>
        <taxon>Bacteroidota</taxon>
        <taxon>Chitinophagia</taxon>
        <taxon>Chitinophagales</taxon>
        <taxon>Chitinophagaceae</taxon>
        <taxon>Segetibacter</taxon>
    </lineage>
</organism>